<accession>A0A423UJK5</accession>
<dbReference type="InterPro" id="IPR027417">
    <property type="entry name" value="P-loop_NTPase"/>
</dbReference>
<evidence type="ECO:0000256" key="1">
    <source>
        <dbReference type="ARBA" id="ARBA00005417"/>
    </source>
</evidence>
<dbReference type="InterPro" id="IPR003439">
    <property type="entry name" value="ABC_transporter-like_ATP-bd"/>
</dbReference>
<keyword evidence="2" id="KW-0813">Transport</keyword>
<evidence type="ECO:0000313" key="7">
    <source>
        <dbReference type="EMBL" id="ROT89514.1"/>
    </source>
</evidence>
<dbReference type="InterPro" id="IPR003593">
    <property type="entry name" value="AAA+_ATPase"/>
</dbReference>
<organism evidence="7 8">
    <name type="scientific">Gordonibacter urolithinfaciens</name>
    <dbReference type="NCBI Taxonomy" id="1335613"/>
    <lineage>
        <taxon>Bacteria</taxon>
        <taxon>Bacillati</taxon>
        <taxon>Actinomycetota</taxon>
        <taxon>Coriobacteriia</taxon>
        <taxon>Eggerthellales</taxon>
        <taxon>Eggerthellaceae</taxon>
        <taxon>Gordonibacter</taxon>
    </lineage>
</organism>
<dbReference type="PANTHER" id="PTHR43335">
    <property type="entry name" value="ABC TRANSPORTER, ATP-BINDING PROTEIN"/>
    <property type="match status" value="1"/>
</dbReference>
<dbReference type="SUPFAM" id="SSF52540">
    <property type="entry name" value="P-loop containing nucleoside triphosphate hydrolases"/>
    <property type="match status" value="1"/>
</dbReference>
<comment type="similarity">
    <text evidence="1">Belongs to the ABC transporter superfamily.</text>
</comment>
<dbReference type="Gene3D" id="3.40.50.300">
    <property type="entry name" value="P-loop containing nucleotide triphosphate hydrolases"/>
    <property type="match status" value="1"/>
</dbReference>
<keyword evidence="3" id="KW-0547">Nucleotide-binding</keyword>
<dbReference type="PANTHER" id="PTHR43335:SF4">
    <property type="entry name" value="ABC TRANSPORTER, ATP-BINDING PROTEIN"/>
    <property type="match status" value="1"/>
</dbReference>
<evidence type="ECO:0000259" key="6">
    <source>
        <dbReference type="SMART" id="SM00382"/>
    </source>
</evidence>
<name>A0A423UJK5_9ACTN</name>
<evidence type="ECO:0000256" key="4">
    <source>
        <dbReference type="ARBA" id="ARBA00022840"/>
    </source>
</evidence>
<dbReference type="GO" id="GO:0016887">
    <property type="term" value="F:ATP hydrolysis activity"/>
    <property type="evidence" value="ECO:0007669"/>
    <property type="project" value="InterPro"/>
</dbReference>
<dbReference type="AlphaFoldDB" id="A0A423UJK5"/>
<reference evidence="8" key="1">
    <citation type="submission" date="2018-05" db="EMBL/GenBank/DDBJ databases">
        <title>Genome Sequencing of selected type strains of the family Eggerthellaceae.</title>
        <authorList>
            <person name="Danylec N."/>
            <person name="Stoll D.A."/>
            <person name="Doetsch A."/>
            <person name="Huch M."/>
        </authorList>
    </citation>
    <scope>NUCLEOTIDE SEQUENCE [LARGE SCALE GENOMIC DNA]</scope>
    <source>
        <strain evidence="8">DSM 27213</strain>
    </source>
</reference>
<proteinExistence type="inferred from homology"/>
<sequence>MQDVQENPAAGPTGTCPMGPVDASGLGEREEAPEAPYLSARDLELETYAGFVYRNVDLDVFKGRVTAVRGRNGSGKSALLLTLAGRMKPTGGTLSVGGLELPRERAKAERHVGLGLFKGLNDLPENLSARSAAKAEFDLHGLSARDGAVEEHLCWWGLGDVARVRVRDLTAEKLARLGIALAFVGDPDAAVVDDVEDQLTLSQSRGLMELLARAARERHAAVAVAVVERDLARMADSCAYLAKEGE</sequence>
<protein>
    <submittedName>
        <fullName evidence="7">ABC transporter</fullName>
    </submittedName>
</protein>
<evidence type="ECO:0000256" key="2">
    <source>
        <dbReference type="ARBA" id="ARBA00022448"/>
    </source>
</evidence>
<dbReference type="GO" id="GO:0005524">
    <property type="term" value="F:ATP binding"/>
    <property type="evidence" value="ECO:0007669"/>
    <property type="project" value="UniProtKB-KW"/>
</dbReference>
<dbReference type="Proteomes" id="UP000285258">
    <property type="component" value="Unassembled WGS sequence"/>
</dbReference>
<dbReference type="Pfam" id="PF00005">
    <property type="entry name" value="ABC_tran"/>
    <property type="match status" value="1"/>
</dbReference>
<dbReference type="RefSeq" id="WP_096228026.1">
    <property type="nucleotide sequence ID" value="NZ_CP168029.1"/>
</dbReference>
<feature type="region of interest" description="Disordered" evidence="5">
    <location>
        <begin position="1"/>
        <end position="34"/>
    </location>
</feature>
<feature type="domain" description="AAA+ ATPase" evidence="6">
    <location>
        <begin position="62"/>
        <end position="245"/>
    </location>
</feature>
<gene>
    <name evidence="7" type="ORF">DMP12_08735</name>
</gene>
<dbReference type="EMBL" id="QIBW01000009">
    <property type="protein sequence ID" value="ROT89514.1"/>
    <property type="molecule type" value="Genomic_DNA"/>
</dbReference>
<dbReference type="SMART" id="SM00382">
    <property type="entry name" value="AAA"/>
    <property type="match status" value="1"/>
</dbReference>
<keyword evidence="4" id="KW-0067">ATP-binding</keyword>
<evidence type="ECO:0000313" key="8">
    <source>
        <dbReference type="Proteomes" id="UP000285258"/>
    </source>
</evidence>
<evidence type="ECO:0000256" key="5">
    <source>
        <dbReference type="SAM" id="MobiDB-lite"/>
    </source>
</evidence>
<comment type="caution">
    <text evidence="7">The sequence shown here is derived from an EMBL/GenBank/DDBJ whole genome shotgun (WGS) entry which is preliminary data.</text>
</comment>
<evidence type="ECO:0000256" key="3">
    <source>
        <dbReference type="ARBA" id="ARBA00022741"/>
    </source>
</evidence>